<dbReference type="Gene3D" id="2.60.40.1080">
    <property type="match status" value="2"/>
</dbReference>
<dbReference type="Gene3D" id="2.10.270.10">
    <property type="entry name" value="Cholin Binding"/>
    <property type="match status" value="1"/>
</dbReference>
<feature type="region of interest" description="Disordered" evidence="1">
    <location>
        <begin position="39"/>
        <end position="96"/>
    </location>
</feature>
<dbReference type="Gene3D" id="2.160.20.110">
    <property type="match status" value="1"/>
</dbReference>
<dbReference type="eggNOG" id="COG1525">
    <property type="taxonomic scope" value="Bacteria"/>
</dbReference>
<feature type="chain" id="PRO_5003127255" evidence="2">
    <location>
        <begin position="30"/>
        <end position="1413"/>
    </location>
</feature>
<proteinExistence type="predicted"/>
<evidence type="ECO:0000313" key="4">
    <source>
        <dbReference type="Proteomes" id="UP000001662"/>
    </source>
</evidence>
<dbReference type="Proteomes" id="UP000001662">
    <property type="component" value="Chromosome"/>
</dbReference>
<evidence type="ECO:0000313" key="3">
    <source>
        <dbReference type="EMBL" id="ADL03056.1"/>
    </source>
</evidence>
<dbReference type="SUPFAM" id="SSF69360">
    <property type="entry name" value="Cell wall binding repeat"/>
    <property type="match status" value="1"/>
</dbReference>
<protein>
    <submittedName>
        <fullName evidence="3">Ig domain protein group 2 domain protein</fullName>
    </submittedName>
</protein>
<dbReference type="KEGG" id="csh:Closa_0419"/>
<keyword evidence="2" id="KW-0732">Signal</keyword>
<dbReference type="EMBL" id="CP002109">
    <property type="protein sequence ID" value="ADL03056.1"/>
    <property type="molecule type" value="Genomic_DNA"/>
</dbReference>
<feature type="compositionally biased region" description="Basic and acidic residues" evidence="1">
    <location>
        <begin position="82"/>
        <end position="95"/>
    </location>
</feature>
<feature type="compositionally biased region" description="Gly residues" evidence="1">
    <location>
        <begin position="1238"/>
        <end position="1255"/>
    </location>
</feature>
<dbReference type="HOGENOM" id="CLU_264814_0_0_9"/>
<organism evidence="3 4">
    <name type="scientific">Lacrimispora saccharolytica (strain ATCC 35040 / DSM 2544 / NRCC 2533 / WM1)</name>
    <name type="common">Clostridium saccharolyticum</name>
    <dbReference type="NCBI Taxonomy" id="610130"/>
    <lineage>
        <taxon>Bacteria</taxon>
        <taxon>Bacillati</taxon>
        <taxon>Bacillota</taxon>
        <taxon>Clostridia</taxon>
        <taxon>Lachnospirales</taxon>
        <taxon>Lachnospiraceae</taxon>
        <taxon>Lacrimispora</taxon>
    </lineage>
</organism>
<evidence type="ECO:0000256" key="1">
    <source>
        <dbReference type="SAM" id="MobiDB-lite"/>
    </source>
</evidence>
<dbReference type="OrthoDB" id="1744393at2"/>
<sequence length="1413" mass="151669">MRKRLVRGLAYIMCAALAITAVPPWAVYAENGQTIEKTIHTATPSEADRDTGDNEAVEEEKETSGEPESGLETEEREEEDIREATPSEAEERPKELPVTVLPAKMAVTTGASSSLGDIWDAWAGKTSFEFLSGNQGEGTEEKPYLIKNREQLMGLSELTAMGMMVPDAEGAKYAGDYSGCYFALGGNIDLQGVDWIPIGFYRDSSENSSAVPYPFSGEFDGKGYTIKNLKLTSFASYNNVGLFGAVKDARIHDFTIIPDSSEIKGKDRTGAVAGYAEDSQIRNVTVKNAYIRSSGIAGGIAGEISGTVIENVTCEKVMIDATGGTDVIYAGGIAGIASNSYIVDSNVSTGDGTTARIQGTGYIGGIVGYQNAAYIYNTRVSGTIGGYHSTAIGGITGRYAAGKIKVARFEGTIGNSQLGSLAREGTFIGTRQGAATNFNYVEDVAYLFADSESKISANVCGSEISDDNDYTYAAHVGYWHTGDLYYTLVQGGAKKTISDRYFYEELENGILTVTDKESGDYTLDHFAPNSLGRPVRGYLLNVNQIDTVANGQSYYDIATLEVRGNSQYSRPLDKEHRGAIAAGTTVSVATAPKNTDTEKFQMEGTPIYTNGKGVKKSTTYSDGSHAYTFTMPQEDITVSAVYKKVAVSIKVEPENYTFAVTQTRNGDRKNPVKIKEIRDKEGKLLARFINGVLEQGTEVQPVNIKATIDANNDVVDGRVKWSIDDPQLISLAKNDDEGTDGYSAKSASLSVNLSSSFFTSIIEEAERIQVEGNYQYKIPNTIYGAGHQNGGIAVLTAQTRPSASFEGKPCTANSRINVTFQILDNTLVATEGAALDKRALTYTVTRTLTGDRSNPQETVIVTAPQSLTATFTPDFFSRDEVTWTSSDTAVISVSQDNQAYREASVSALKDSAWIRNIMATDNGIRENDKYAKISGAGSRKVTVTVNGRDKLGNQAAAVCQVTVNFVTDDRTRIVPEGITLDQTAISYNLGYQMTGDIQSQVVMKTGFETKKLSAAVLPDVEETEEHKPYDQTVTWNSSDPEAVTVDPEGNVTPVDGADWIKEALAKAPYRAEKNVEITAVTKDGQKAASCMVSLTFQAECIEADRESESFNLVLTKTGRRSNPVLTWTGLESKKFSASVYARWSGADSSGSQGKKSVTWRSSDAGILTADNGNVTPVVLNEKQEVMASWIKEAMARSPYTGTVTATIYAATGDGKQSDPITVTLNFKVIDNTTSSNSSGGGGGGGSSGGGGGVGRSVGVTTAGSTQGPAASTEAVTGTWTQTANGKWIFASNRTYTNEWAYISNPYATGSQEKASWFLFNKDGFMMTGWHTDAEGNTYYLKAASDGTQGQMLTGWQYLPGEVGDAAEGAWYYFNLVSDGTRGKLMTGTVIDGKYEVNEKGQWVQGGKVVTALQ</sequence>
<dbReference type="RefSeq" id="WP_013271154.1">
    <property type="nucleotide sequence ID" value="NC_014376.1"/>
</dbReference>
<feature type="compositionally biased region" description="Low complexity" evidence="1">
    <location>
        <begin position="1256"/>
        <end position="1265"/>
    </location>
</feature>
<feature type="region of interest" description="Disordered" evidence="1">
    <location>
        <begin position="1233"/>
        <end position="1276"/>
    </location>
</feature>
<keyword evidence="4" id="KW-1185">Reference proteome</keyword>
<reference evidence="3" key="1">
    <citation type="submission" date="2010-07" db="EMBL/GenBank/DDBJ databases">
        <title>Complete sequence of Clostridium saccharolyticum WM1.</title>
        <authorList>
            <consortium name="US DOE Joint Genome Institute"/>
            <person name="Lucas S."/>
            <person name="Copeland A."/>
            <person name="Lapidus A."/>
            <person name="Cheng J.-F."/>
            <person name="Bruce D."/>
            <person name="Goodwin L."/>
            <person name="Pitluck S."/>
            <person name="Chertkov O."/>
            <person name="Detter J.C."/>
            <person name="Han C."/>
            <person name="Tapia R."/>
            <person name="Land M."/>
            <person name="Hauser L."/>
            <person name="Chang Y.-J."/>
            <person name="Jeffries C."/>
            <person name="Kyrpides N."/>
            <person name="Ivanova N."/>
            <person name="Mikhailova N."/>
            <person name="Mouttaki H."/>
            <person name="Lin L."/>
            <person name="Zhou J."/>
            <person name="Hemme C.L."/>
            <person name="Woyke T."/>
        </authorList>
    </citation>
    <scope>NUCLEOTIDE SEQUENCE [LARGE SCALE GENOMIC DNA]</scope>
    <source>
        <strain evidence="3">WM1</strain>
    </source>
</reference>
<feature type="signal peptide" evidence="2">
    <location>
        <begin position="1"/>
        <end position="29"/>
    </location>
</feature>
<gene>
    <name evidence="3" type="ordered locus">Closa_0419</name>
</gene>
<dbReference type="STRING" id="610130.Closa_0419"/>
<accession>D9R3U3</accession>
<feature type="compositionally biased region" description="Acidic residues" evidence="1">
    <location>
        <begin position="69"/>
        <end position="81"/>
    </location>
</feature>
<dbReference type="PaxDb" id="610130-Closa_0419"/>
<evidence type="ECO:0000256" key="2">
    <source>
        <dbReference type="SAM" id="SignalP"/>
    </source>
</evidence>
<feature type="compositionally biased region" description="Polar residues" evidence="1">
    <location>
        <begin position="1266"/>
        <end position="1276"/>
    </location>
</feature>
<name>D9R3U3_LACSW</name>